<organism evidence="11 12">
    <name type="scientific">Sphingomonas sanguinis</name>
    <dbReference type="NCBI Taxonomy" id="33051"/>
    <lineage>
        <taxon>Bacteria</taxon>
        <taxon>Pseudomonadati</taxon>
        <taxon>Pseudomonadota</taxon>
        <taxon>Alphaproteobacteria</taxon>
        <taxon>Sphingomonadales</taxon>
        <taxon>Sphingomonadaceae</taxon>
        <taxon>Sphingomonas</taxon>
    </lineage>
</organism>
<dbReference type="GO" id="GO:0000271">
    <property type="term" value="P:polysaccharide biosynthetic process"/>
    <property type="evidence" value="ECO:0007669"/>
    <property type="project" value="UniProtKB-KW"/>
</dbReference>
<evidence type="ECO:0000256" key="7">
    <source>
        <dbReference type="ARBA" id="ARBA00023169"/>
    </source>
</evidence>
<dbReference type="GO" id="GO:0016020">
    <property type="term" value="C:membrane"/>
    <property type="evidence" value="ECO:0007669"/>
    <property type="project" value="UniProtKB-SubCell"/>
</dbReference>
<evidence type="ECO:0000313" key="12">
    <source>
        <dbReference type="Proteomes" id="UP000531581"/>
    </source>
</evidence>
<protein>
    <submittedName>
        <fullName evidence="11">Exopolysaccharide biosynthesis polyprenyl glycosylphosphotransferase</fullName>
    </submittedName>
</protein>
<evidence type="ECO:0000256" key="1">
    <source>
        <dbReference type="ARBA" id="ARBA00004141"/>
    </source>
</evidence>
<dbReference type="InterPro" id="IPR003362">
    <property type="entry name" value="Bact_transf"/>
</dbReference>
<dbReference type="EMBL" id="JABYQV010000012">
    <property type="protein sequence ID" value="NVP32200.1"/>
    <property type="molecule type" value="Genomic_DNA"/>
</dbReference>
<keyword evidence="13" id="KW-1185">Reference proteome</keyword>
<reference evidence="12 13" key="1">
    <citation type="submission" date="2020-05" db="EMBL/GenBank/DDBJ databases">
        <title>Draft Genome Sequences of Sphingomonas sp. Isolated from the International Space Station.</title>
        <authorList>
            <person name="Bijlani S."/>
            <person name="Singh N.K."/>
            <person name="Mason C.E."/>
            <person name="Wang C.C."/>
            <person name="Venkateswaran K."/>
        </authorList>
    </citation>
    <scope>NUCLEOTIDE SEQUENCE [LARGE SCALE GENOMIC DNA]</scope>
    <source>
        <strain evidence="10 13">IIF7SW-B5</strain>
        <strain evidence="11">ISS-IIF7SWP</strain>
    </source>
</reference>
<feature type="transmembrane region" description="Helical" evidence="8">
    <location>
        <begin position="122"/>
        <end position="145"/>
    </location>
</feature>
<evidence type="ECO:0000256" key="5">
    <source>
        <dbReference type="ARBA" id="ARBA00022989"/>
    </source>
</evidence>
<dbReference type="NCBIfam" id="TIGR03025">
    <property type="entry name" value="EPS_sugtrans"/>
    <property type="match status" value="1"/>
</dbReference>
<keyword evidence="5 8" id="KW-1133">Transmembrane helix</keyword>
<dbReference type="Pfam" id="PF02397">
    <property type="entry name" value="Bac_transf"/>
    <property type="match status" value="1"/>
</dbReference>
<keyword evidence="6 8" id="KW-0472">Membrane</keyword>
<keyword evidence="3 11" id="KW-0808">Transferase</keyword>
<evidence type="ECO:0000256" key="3">
    <source>
        <dbReference type="ARBA" id="ARBA00022679"/>
    </source>
</evidence>
<name>A0A7Y7QWW4_9SPHN</name>
<accession>A0A7Y7QWW4</accession>
<feature type="transmembrane region" description="Helical" evidence="8">
    <location>
        <begin position="29"/>
        <end position="52"/>
    </location>
</feature>
<comment type="subcellular location">
    <subcellularLocation>
        <location evidence="1">Membrane</location>
        <topology evidence="1">Multi-pass membrane protein</topology>
    </subcellularLocation>
</comment>
<feature type="transmembrane region" description="Helical" evidence="8">
    <location>
        <begin position="275"/>
        <end position="296"/>
    </location>
</feature>
<dbReference type="Proteomes" id="UP000557656">
    <property type="component" value="Unassembled WGS sequence"/>
</dbReference>
<dbReference type="EMBL" id="JABEOV010000005">
    <property type="protein sequence ID" value="NNG52454.1"/>
    <property type="molecule type" value="Genomic_DNA"/>
</dbReference>
<evidence type="ECO:0000313" key="13">
    <source>
        <dbReference type="Proteomes" id="UP000557656"/>
    </source>
</evidence>
<comment type="caution">
    <text evidence="11">The sequence shown here is derived from an EMBL/GenBank/DDBJ whole genome shotgun (WGS) entry which is preliminary data.</text>
</comment>
<comment type="similarity">
    <text evidence="2">Belongs to the bacterial sugar transferase family.</text>
</comment>
<evidence type="ECO:0000259" key="9">
    <source>
        <dbReference type="Pfam" id="PF02397"/>
    </source>
</evidence>
<dbReference type="PANTHER" id="PTHR30576:SF0">
    <property type="entry name" value="UNDECAPRENYL-PHOSPHATE N-ACETYLGALACTOSAMINYL 1-PHOSPHATE TRANSFERASE-RELATED"/>
    <property type="match status" value="1"/>
</dbReference>
<dbReference type="InterPro" id="IPR017475">
    <property type="entry name" value="EPS_sugar_tfrase"/>
</dbReference>
<evidence type="ECO:0000313" key="10">
    <source>
        <dbReference type="EMBL" id="NNG52454.1"/>
    </source>
</evidence>
<dbReference type="AlphaFoldDB" id="A0A7Y7QWW4"/>
<dbReference type="GO" id="GO:0016780">
    <property type="term" value="F:phosphotransferase activity, for other substituted phosphate groups"/>
    <property type="evidence" value="ECO:0007669"/>
    <property type="project" value="TreeGrafter"/>
</dbReference>
<dbReference type="PANTHER" id="PTHR30576">
    <property type="entry name" value="COLANIC BIOSYNTHESIS UDP-GLUCOSE LIPID CARRIER TRANSFERASE"/>
    <property type="match status" value="1"/>
</dbReference>
<evidence type="ECO:0000256" key="4">
    <source>
        <dbReference type="ARBA" id="ARBA00022692"/>
    </source>
</evidence>
<sequence length="463" mass="51201">MERAVLRVAGGGMADRDAERGRGLTPFALRLRLTFLLMGVDLIAFMLAFAIIEPLKTLVGSWFSVMAIAMPIYIGMAMGTRAYGGHALRARAGSLSAAVRAVIFTFAILFLISYFFRVEQQISRLALACVMALTVALIVAGRLTFRSVIARIWPTQIWRELVIVDGVEAAPVPGAQMIDAAAINLVPDLRDPAMFNRFAALLHGIDRVVVISTAERYQNWAMMLKGGHAQGEIVVDTLGRFGAIGLGKLGQYDTVKVAAGPLDVQQRLLKRTFDLALCVPIIVALAPILVLVSVAIKLDSPGPVFFRQRRIGRNNAYFDIIKFRSMHVAQADSQGARSTQRQDKRVTRVGRLIRKTSIDELPQLFNVLGGSMSLVGPRPHALGSLAGDRLFWDVDESYWHRHVLKPGITGLAQVRGLRGSTVLREDLTKRLQSDLEYASNWSLWRDIRILFMTFGVVVHHNTY</sequence>
<evidence type="ECO:0000313" key="11">
    <source>
        <dbReference type="EMBL" id="NVP32200.1"/>
    </source>
</evidence>
<proteinExistence type="inferred from homology"/>
<gene>
    <name evidence="10" type="ORF">HKX05_03720</name>
    <name evidence="11" type="ORF">HLV41_14195</name>
</gene>
<dbReference type="Proteomes" id="UP000531581">
    <property type="component" value="Unassembled WGS sequence"/>
</dbReference>
<evidence type="ECO:0000256" key="8">
    <source>
        <dbReference type="SAM" id="Phobius"/>
    </source>
</evidence>
<feature type="domain" description="Bacterial sugar transferase" evidence="9">
    <location>
        <begin position="270"/>
        <end position="458"/>
    </location>
</feature>
<feature type="transmembrane region" description="Helical" evidence="8">
    <location>
        <begin position="58"/>
        <end position="76"/>
    </location>
</feature>
<keyword evidence="4 8" id="KW-0812">Transmembrane</keyword>
<feature type="transmembrane region" description="Helical" evidence="8">
    <location>
        <begin position="97"/>
        <end position="116"/>
    </location>
</feature>
<evidence type="ECO:0000256" key="6">
    <source>
        <dbReference type="ARBA" id="ARBA00023136"/>
    </source>
</evidence>
<keyword evidence="7" id="KW-0270">Exopolysaccharide synthesis</keyword>
<evidence type="ECO:0000256" key="2">
    <source>
        <dbReference type="ARBA" id="ARBA00006464"/>
    </source>
</evidence>